<evidence type="ECO:0000256" key="11">
    <source>
        <dbReference type="RuleBase" id="RU000586"/>
    </source>
</evidence>
<evidence type="ECO:0000256" key="12">
    <source>
        <dbReference type="RuleBase" id="RU004178"/>
    </source>
</evidence>
<feature type="domain" description="Glycylpeptide N-tetradecanoyltransferase N-terminal" evidence="14">
    <location>
        <begin position="175"/>
        <end position="329"/>
    </location>
</feature>
<dbReference type="AlphaFoldDB" id="A0A6G1HBD7"/>
<evidence type="ECO:0000259" key="14">
    <source>
        <dbReference type="Pfam" id="PF01233"/>
    </source>
</evidence>
<dbReference type="EC" id="2.3.1.97" evidence="5 11"/>
<organism evidence="16 17">
    <name type="scientific">Aulographum hederae CBS 113979</name>
    <dbReference type="NCBI Taxonomy" id="1176131"/>
    <lineage>
        <taxon>Eukaryota</taxon>
        <taxon>Fungi</taxon>
        <taxon>Dikarya</taxon>
        <taxon>Ascomycota</taxon>
        <taxon>Pezizomycotina</taxon>
        <taxon>Dothideomycetes</taxon>
        <taxon>Pleosporomycetidae</taxon>
        <taxon>Aulographales</taxon>
        <taxon>Aulographaceae</taxon>
    </lineage>
</organism>
<evidence type="ECO:0000256" key="13">
    <source>
        <dbReference type="SAM" id="MobiDB-lite"/>
    </source>
</evidence>
<dbReference type="InterPro" id="IPR022676">
    <property type="entry name" value="NMT_N"/>
</dbReference>
<feature type="domain" description="Glycylpeptide N-tetradecanoyltransferase C-terminal" evidence="15">
    <location>
        <begin position="343"/>
        <end position="556"/>
    </location>
</feature>
<reference evidence="16" key="1">
    <citation type="journal article" date="2020" name="Stud. Mycol.">
        <title>101 Dothideomycetes genomes: a test case for predicting lifestyles and emergence of pathogens.</title>
        <authorList>
            <person name="Haridas S."/>
            <person name="Albert R."/>
            <person name="Binder M."/>
            <person name="Bloem J."/>
            <person name="Labutti K."/>
            <person name="Salamov A."/>
            <person name="Andreopoulos B."/>
            <person name="Baker S."/>
            <person name="Barry K."/>
            <person name="Bills G."/>
            <person name="Bluhm B."/>
            <person name="Cannon C."/>
            <person name="Castanera R."/>
            <person name="Culley D."/>
            <person name="Daum C."/>
            <person name="Ezra D."/>
            <person name="Gonzalez J."/>
            <person name="Henrissat B."/>
            <person name="Kuo A."/>
            <person name="Liang C."/>
            <person name="Lipzen A."/>
            <person name="Lutzoni F."/>
            <person name="Magnuson J."/>
            <person name="Mondo S."/>
            <person name="Nolan M."/>
            <person name="Ohm R."/>
            <person name="Pangilinan J."/>
            <person name="Park H.-J."/>
            <person name="Ramirez L."/>
            <person name="Alfaro M."/>
            <person name="Sun H."/>
            <person name="Tritt A."/>
            <person name="Yoshinaga Y."/>
            <person name="Zwiers L.-H."/>
            <person name="Turgeon B."/>
            <person name="Goodwin S."/>
            <person name="Spatafora J."/>
            <person name="Crous P."/>
            <person name="Grigoriev I."/>
        </authorList>
    </citation>
    <scope>NUCLEOTIDE SEQUENCE</scope>
    <source>
        <strain evidence="16">CBS 113979</strain>
    </source>
</reference>
<feature type="compositionally biased region" description="Basic residues" evidence="13">
    <location>
        <begin position="60"/>
        <end position="72"/>
    </location>
</feature>
<evidence type="ECO:0000256" key="2">
    <source>
        <dbReference type="ARBA" id="ARBA00004496"/>
    </source>
</evidence>
<dbReference type="PROSITE" id="PS00976">
    <property type="entry name" value="NMT_2"/>
    <property type="match status" value="1"/>
</dbReference>
<dbReference type="GO" id="GO:0004379">
    <property type="term" value="F:glycylpeptide N-tetradecanoyltransferase activity"/>
    <property type="evidence" value="ECO:0007669"/>
    <property type="project" value="UniProtKB-EC"/>
</dbReference>
<dbReference type="SUPFAM" id="SSF55729">
    <property type="entry name" value="Acyl-CoA N-acyltransferases (Nat)"/>
    <property type="match status" value="2"/>
</dbReference>
<feature type="region of interest" description="Disordered" evidence="13">
    <location>
        <begin position="1"/>
        <end position="87"/>
    </location>
</feature>
<protein>
    <recommendedName>
        <fullName evidence="6 11">Glycylpeptide N-tetradecanoyltransferase</fullName>
        <ecNumber evidence="5 11">2.3.1.97</ecNumber>
    </recommendedName>
</protein>
<evidence type="ECO:0000256" key="6">
    <source>
        <dbReference type="ARBA" id="ARBA00022240"/>
    </source>
</evidence>
<evidence type="ECO:0000256" key="4">
    <source>
        <dbReference type="ARBA" id="ARBA00011245"/>
    </source>
</evidence>
<evidence type="ECO:0000256" key="7">
    <source>
        <dbReference type="ARBA" id="ARBA00022490"/>
    </source>
</evidence>
<comment type="similarity">
    <text evidence="3 12">Belongs to the NMT family.</text>
</comment>
<evidence type="ECO:0000313" key="17">
    <source>
        <dbReference type="Proteomes" id="UP000800041"/>
    </source>
</evidence>
<evidence type="ECO:0000313" key="16">
    <source>
        <dbReference type="EMBL" id="KAF1990340.1"/>
    </source>
</evidence>
<comment type="catalytic activity">
    <reaction evidence="10 11">
        <text>N-terminal glycyl-[protein] + tetradecanoyl-CoA = N-tetradecanoylglycyl-[protein] + CoA + H(+)</text>
        <dbReference type="Rhea" id="RHEA:15521"/>
        <dbReference type="Rhea" id="RHEA-COMP:12666"/>
        <dbReference type="Rhea" id="RHEA-COMP:12667"/>
        <dbReference type="ChEBI" id="CHEBI:15378"/>
        <dbReference type="ChEBI" id="CHEBI:57287"/>
        <dbReference type="ChEBI" id="CHEBI:57385"/>
        <dbReference type="ChEBI" id="CHEBI:64723"/>
        <dbReference type="ChEBI" id="CHEBI:133050"/>
        <dbReference type="EC" id="2.3.1.97"/>
    </reaction>
</comment>
<evidence type="ECO:0000256" key="3">
    <source>
        <dbReference type="ARBA" id="ARBA00009469"/>
    </source>
</evidence>
<gene>
    <name evidence="16" type="ORF">K402DRAFT_348369</name>
</gene>
<evidence type="ECO:0000259" key="15">
    <source>
        <dbReference type="Pfam" id="PF02799"/>
    </source>
</evidence>
<comment type="function">
    <text evidence="1 11">Adds a myristoyl group to the N-terminal glycine residue of certain cellular proteins.</text>
</comment>
<dbReference type="Pfam" id="PF02799">
    <property type="entry name" value="NMT_C"/>
    <property type="match status" value="1"/>
</dbReference>
<keyword evidence="8 11" id="KW-0808">Transferase</keyword>
<evidence type="ECO:0000256" key="5">
    <source>
        <dbReference type="ARBA" id="ARBA00012923"/>
    </source>
</evidence>
<dbReference type="Pfam" id="PF01233">
    <property type="entry name" value="NMT"/>
    <property type="match status" value="1"/>
</dbReference>
<dbReference type="PANTHER" id="PTHR11377">
    <property type="entry name" value="N-MYRISTOYL TRANSFERASE"/>
    <property type="match status" value="1"/>
</dbReference>
<dbReference type="FunFam" id="3.40.630.30:FF:000056">
    <property type="entry name" value="Glycylpeptide N-tetradecanoyltransferase"/>
    <property type="match status" value="1"/>
</dbReference>
<evidence type="ECO:0000256" key="1">
    <source>
        <dbReference type="ARBA" id="ARBA00003900"/>
    </source>
</evidence>
<dbReference type="Gene3D" id="3.40.630.30">
    <property type="match status" value="2"/>
</dbReference>
<dbReference type="EMBL" id="ML977142">
    <property type="protein sequence ID" value="KAF1990340.1"/>
    <property type="molecule type" value="Genomic_DNA"/>
</dbReference>
<evidence type="ECO:0000256" key="8">
    <source>
        <dbReference type="ARBA" id="ARBA00022679"/>
    </source>
</evidence>
<dbReference type="GO" id="GO:0005737">
    <property type="term" value="C:cytoplasm"/>
    <property type="evidence" value="ECO:0007669"/>
    <property type="project" value="UniProtKB-SubCell"/>
</dbReference>
<dbReference type="PROSITE" id="PS00975">
    <property type="entry name" value="NMT_1"/>
    <property type="match status" value="1"/>
</dbReference>
<keyword evidence="17" id="KW-1185">Reference proteome</keyword>
<accession>A0A6G1HBD7</accession>
<dbReference type="FunFam" id="3.40.630.30:FF:000042">
    <property type="entry name" value="Glycylpeptide N-tetradecanoyltransferase"/>
    <property type="match status" value="1"/>
</dbReference>
<evidence type="ECO:0000256" key="9">
    <source>
        <dbReference type="ARBA" id="ARBA00023315"/>
    </source>
</evidence>
<comment type="subcellular location">
    <subcellularLocation>
        <location evidence="2">Cytoplasm</location>
    </subcellularLocation>
</comment>
<dbReference type="InterPro" id="IPR016181">
    <property type="entry name" value="Acyl_CoA_acyltransferase"/>
</dbReference>
<name>A0A6G1HBD7_9PEZI</name>
<keyword evidence="9 11" id="KW-0012">Acyltransferase</keyword>
<sequence>MSEESKEADAAANLEALEDALKEAKQATAEDAGDEGDSSAGEEDEQPAPANGESAAAGAAKKKKRSKKKKLKQAILGSVKSESMPKTAADLTSDQLNALLDVNPALKAEVNAMDPKNVQEMMKRLNLADLLTGLSVGGKNKKDMASYKFWQTQPVQTFQDREKGSAIEDGPLKVIDIDRVRKEPYDLPDGFVYVTMDLDDEVQLKEVYELLVNHYVEDDEAMFRFNYSISFLNWALKAPGWTKEWHIGVRTTGSNKLVAFISGIPMSIRVRANILSCSEINFLCIHKKLRSKRLAPELIKEVTRRCYIANVYQAIYTGGVILPTPVSTCRYFHRSLDWEKLFEVGFSPLPPGSTKTRQVSKYKLPTDPLTPNLRPMKREDAKQVLDLLTRYLQRSDLTQMFNKEEVVHWLMYQQRPSDEQVVWSYVVEDPETKKITDFFSFYCLESTVIGKNKVVRAAYLFYYATDAAFQDDKKVLKVRLNALMKDALILAKRAKFDVMNALTLMDNPLFLEEQKFGAGDGQLHYYLFNYRTAPIAGGIDQRNQADEKFMDGVGLVML</sequence>
<dbReference type="OrthoDB" id="60315at2759"/>
<keyword evidence="7" id="KW-0963">Cytoplasm</keyword>
<feature type="compositionally biased region" description="Acidic residues" evidence="13">
    <location>
        <begin position="31"/>
        <end position="46"/>
    </location>
</feature>
<proteinExistence type="inferred from homology"/>
<comment type="subunit">
    <text evidence="4">Monomer.</text>
</comment>
<dbReference type="InterPro" id="IPR022677">
    <property type="entry name" value="NMT_C"/>
</dbReference>
<dbReference type="PANTHER" id="PTHR11377:SF5">
    <property type="entry name" value="GLYCYLPEPTIDE N-TETRADECANOYLTRANSFERASE"/>
    <property type="match status" value="1"/>
</dbReference>
<dbReference type="InterPro" id="IPR022678">
    <property type="entry name" value="NMT_CS"/>
</dbReference>
<dbReference type="InterPro" id="IPR000903">
    <property type="entry name" value="NMT"/>
</dbReference>
<dbReference type="Proteomes" id="UP000800041">
    <property type="component" value="Unassembled WGS sequence"/>
</dbReference>
<evidence type="ECO:0000256" key="10">
    <source>
        <dbReference type="ARBA" id="ARBA00048276"/>
    </source>
</evidence>